<evidence type="ECO:0000259" key="1">
    <source>
        <dbReference type="Pfam" id="PF12697"/>
    </source>
</evidence>
<dbReference type="Proteomes" id="UP000799753">
    <property type="component" value="Unassembled WGS sequence"/>
</dbReference>
<proteinExistence type="predicted"/>
<protein>
    <submittedName>
        <fullName evidence="2">Alpha/beta-hydrolase</fullName>
    </submittedName>
</protein>
<dbReference type="Pfam" id="PF12697">
    <property type="entry name" value="Abhydrolase_6"/>
    <property type="match status" value="1"/>
</dbReference>
<evidence type="ECO:0000313" key="2">
    <source>
        <dbReference type="EMBL" id="KAF2639069.1"/>
    </source>
</evidence>
<dbReference type="EMBL" id="MU006788">
    <property type="protein sequence ID" value="KAF2639069.1"/>
    <property type="molecule type" value="Genomic_DNA"/>
</dbReference>
<feature type="domain" description="AB hydrolase-1" evidence="1">
    <location>
        <begin position="86"/>
        <end position="360"/>
    </location>
</feature>
<dbReference type="AlphaFoldDB" id="A0A6A6RTZ3"/>
<reference evidence="2" key="1">
    <citation type="journal article" date="2020" name="Stud. Mycol.">
        <title>101 Dothideomycetes genomes: a test case for predicting lifestyles and emergence of pathogens.</title>
        <authorList>
            <person name="Haridas S."/>
            <person name="Albert R."/>
            <person name="Binder M."/>
            <person name="Bloem J."/>
            <person name="Labutti K."/>
            <person name="Salamov A."/>
            <person name="Andreopoulos B."/>
            <person name="Baker S."/>
            <person name="Barry K."/>
            <person name="Bills G."/>
            <person name="Bluhm B."/>
            <person name="Cannon C."/>
            <person name="Castanera R."/>
            <person name="Culley D."/>
            <person name="Daum C."/>
            <person name="Ezra D."/>
            <person name="Gonzalez J."/>
            <person name="Henrissat B."/>
            <person name="Kuo A."/>
            <person name="Liang C."/>
            <person name="Lipzen A."/>
            <person name="Lutzoni F."/>
            <person name="Magnuson J."/>
            <person name="Mondo S."/>
            <person name="Nolan M."/>
            <person name="Ohm R."/>
            <person name="Pangilinan J."/>
            <person name="Park H.-J."/>
            <person name="Ramirez L."/>
            <person name="Alfaro M."/>
            <person name="Sun H."/>
            <person name="Tritt A."/>
            <person name="Yoshinaga Y."/>
            <person name="Zwiers L.-H."/>
            <person name="Turgeon B."/>
            <person name="Goodwin S."/>
            <person name="Spatafora J."/>
            <person name="Crous P."/>
            <person name="Grigoriev I."/>
        </authorList>
    </citation>
    <scope>NUCLEOTIDE SEQUENCE</scope>
    <source>
        <strain evidence="2">CBS 473.64</strain>
    </source>
</reference>
<dbReference type="InterPro" id="IPR029058">
    <property type="entry name" value="AB_hydrolase_fold"/>
</dbReference>
<accession>A0A6A6RTZ3</accession>
<organism evidence="2 3">
    <name type="scientific">Massarina eburnea CBS 473.64</name>
    <dbReference type="NCBI Taxonomy" id="1395130"/>
    <lineage>
        <taxon>Eukaryota</taxon>
        <taxon>Fungi</taxon>
        <taxon>Dikarya</taxon>
        <taxon>Ascomycota</taxon>
        <taxon>Pezizomycotina</taxon>
        <taxon>Dothideomycetes</taxon>
        <taxon>Pleosporomycetidae</taxon>
        <taxon>Pleosporales</taxon>
        <taxon>Massarineae</taxon>
        <taxon>Massarinaceae</taxon>
        <taxon>Massarina</taxon>
    </lineage>
</organism>
<keyword evidence="2" id="KW-0378">Hydrolase</keyword>
<evidence type="ECO:0000313" key="3">
    <source>
        <dbReference type="Proteomes" id="UP000799753"/>
    </source>
</evidence>
<sequence>MDDFGFNISEHIIPCTHIRGYRHATKDATAVLRLAVKEYTPKTRGDVEQGAVTVIAAHANGIPKEAYEPVWEELRLRMGGKLRAIWFADSSHQGASGVLNEALQGDDPNYFDHSRDLLGMVNYFREKMKPPIVGVAHSMGCTQLTHLSFTHPRLFTGLLFIEPVMVAVHPPGPNASRMTSVRPDLWSSREAARADFQKNPFYRSWDPRTLDKYITYGLRQTPTLVYPDAKPGSVTLTTTKHQEAWLFLRSNFRPAPVDGKLDEGERLTTADFNEDQASFVFHRAEPGLAVSLLPHIQPHVLWVYGGKSYVNKKGEREKNVALTGIQNRANGGVEAGAVKMHIVEKGSHMFPLQMVTETADVIAPFLKEMSEKGQREEKFWQSYDSQKSERDGLVLSEMWKQEASKKKYENRPAGKDAKL</sequence>
<keyword evidence="3" id="KW-1185">Reference proteome</keyword>
<gene>
    <name evidence="2" type="ORF">P280DRAFT_403599</name>
</gene>
<name>A0A6A6RTZ3_9PLEO</name>
<dbReference type="Gene3D" id="3.40.50.1820">
    <property type="entry name" value="alpha/beta hydrolase"/>
    <property type="match status" value="1"/>
</dbReference>
<dbReference type="SUPFAM" id="SSF53474">
    <property type="entry name" value="alpha/beta-Hydrolases"/>
    <property type="match status" value="1"/>
</dbReference>
<dbReference type="GO" id="GO:0016787">
    <property type="term" value="F:hydrolase activity"/>
    <property type="evidence" value="ECO:0007669"/>
    <property type="project" value="UniProtKB-KW"/>
</dbReference>
<dbReference type="OrthoDB" id="94039at2759"/>
<dbReference type="InterPro" id="IPR000073">
    <property type="entry name" value="AB_hydrolase_1"/>
</dbReference>